<dbReference type="InterPro" id="IPR006553">
    <property type="entry name" value="Leu-rich_rpt_Cys-con_subtyp"/>
</dbReference>
<organism evidence="4 5">
    <name type="scientific">Cyprinus carpio carpio</name>
    <dbReference type="NCBI Taxonomy" id="630221"/>
    <lineage>
        <taxon>Eukaryota</taxon>
        <taxon>Metazoa</taxon>
        <taxon>Chordata</taxon>
        <taxon>Craniata</taxon>
        <taxon>Vertebrata</taxon>
        <taxon>Euteleostomi</taxon>
        <taxon>Actinopterygii</taxon>
        <taxon>Neopterygii</taxon>
        <taxon>Teleostei</taxon>
        <taxon>Ostariophysi</taxon>
        <taxon>Cypriniformes</taxon>
        <taxon>Cyprinidae</taxon>
        <taxon>Cyprininae</taxon>
        <taxon>Cyprinus</taxon>
    </lineage>
</organism>
<evidence type="ECO:0000256" key="1">
    <source>
        <dbReference type="ARBA" id="ARBA00004496"/>
    </source>
</evidence>
<dbReference type="Ensembl" id="ENSCCRT00000021972.2">
    <property type="protein sequence ID" value="ENSCCRP00000020224.2"/>
    <property type="gene ID" value="ENSCCRG00000059399.1"/>
</dbReference>
<dbReference type="InterPro" id="IPR050637">
    <property type="entry name" value="NLRP_innate_immun_reg"/>
</dbReference>
<accession>A0A8C1ALX1</accession>
<sequence length="437" mass="48689">MNLNNSRLLDSGVKEICEGLKNPVCELKILKLSDCSISEEGYKALSSALRSNPSHLIELDLTGNDPGPSGVKQLSDLLQDPNCQLKTLRFLGPVADEGCQYVTGIVGKNPLLLRELDLSEHELGDTGVNQISALLQDKHCTLNTLILWRCSITEKQCLILTSALKSNPSHLRELILSENELLGDSGVKNLSDLLMNTQFKLEKLDLCDCSITEKQCLILTSALKSNPSHLRELKLSRNQIKNTGVNHLCDVLKDSHCKLERLRLSDCEMTDEGFSAVTSALKSNPSHLRELNLSWNKLLGDSGVKNLSDLLMNTQFKLEKLHLSYCSITEKQCLILTSALKSNPSHLRELNLSWNQIKNTGVNHLCDVLKDSRCKLERLSLYDCGITDVSSLTQSLTNTKALQFLKQLDLSDNKIGESKQKLIDVLRDSNCKLRVDR</sequence>
<dbReference type="Proteomes" id="UP001108240">
    <property type="component" value="Unplaced"/>
</dbReference>
<keyword evidence="5" id="KW-1185">Reference proteome</keyword>
<dbReference type="FunFam" id="3.80.10.10:FF:001243">
    <property type="entry name" value="Si:dkey-286j17.4"/>
    <property type="match status" value="1"/>
</dbReference>
<dbReference type="InterPro" id="IPR001611">
    <property type="entry name" value="Leu-rich_rpt"/>
</dbReference>
<protein>
    <submittedName>
        <fullName evidence="4">Uncharacterized protein</fullName>
    </submittedName>
</protein>
<proteinExistence type="predicted"/>
<dbReference type="AlphaFoldDB" id="A0A8C1ALX1"/>
<dbReference type="Pfam" id="PF13516">
    <property type="entry name" value="LRR_6"/>
    <property type="match status" value="8"/>
</dbReference>
<dbReference type="Gene3D" id="3.80.10.10">
    <property type="entry name" value="Ribonuclease Inhibitor"/>
    <property type="match status" value="3"/>
</dbReference>
<dbReference type="FunFam" id="3.80.10.10:FF:001141">
    <property type="entry name" value="Si:ch211-250k18.7"/>
    <property type="match status" value="1"/>
</dbReference>
<dbReference type="SMART" id="SM00367">
    <property type="entry name" value="LRR_CC"/>
    <property type="match status" value="7"/>
</dbReference>
<evidence type="ECO:0000256" key="2">
    <source>
        <dbReference type="ARBA" id="ARBA00022490"/>
    </source>
</evidence>
<dbReference type="PROSITE" id="PS51450">
    <property type="entry name" value="LRR"/>
    <property type="match status" value="1"/>
</dbReference>
<reference evidence="4" key="1">
    <citation type="submission" date="2025-08" db="UniProtKB">
        <authorList>
            <consortium name="Ensembl"/>
        </authorList>
    </citation>
    <scope>IDENTIFICATION</scope>
</reference>
<evidence type="ECO:0000313" key="4">
    <source>
        <dbReference type="Ensembl" id="ENSCCRP00000020224.2"/>
    </source>
</evidence>
<keyword evidence="2" id="KW-0963">Cytoplasm</keyword>
<dbReference type="GO" id="GO:0005737">
    <property type="term" value="C:cytoplasm"/>
    <property type="evidence" value="ECO:0007669"/>
    <property type="project" value="UniProtKB-SubCell"/>
</dbReference>
<name>A0A8C1ALX1_CYPCA</name>
<dbReference type="SMART" id="SM00368">
    <property type="entry name" value="LRR_RI"/>
    <property type="match status" value="14"/>
</dbReference>
<reference evidence="4" key="2">
    <citation type="submission" date="2025-09" db="UniProtKB">
        <authorList>
            <consortium name="Ensembl"/>
        </authorList>
    </citation>
    <scope>IDENTIFICATION</scope>
</reference>
<comment type="subcellular location">
    <subcellularLocation>
        <location evidence="1">Cytoplasm</location>
    </subcellularLocation>
</comment>
<dbReference type="GeneTree" id="ENSGT01150000286927"/>
<keyword evidence="3" id="KW-0677">Repeat</keyword>
<dbReference type="PANTHER" id="PTHR45690:SF19">
    <property type="entry name" value="NACHT, LRR AND PYD DOMAINS-CONTAINING PROTEIN 3"/>
    <property type="match status" value="1"/>
</dbReference>
<evidence type="ECO:0000256" key="3">
    <source>
        <dbReference type="ARBA" id="ARBA00022737"/>
    </source>
</evidence>
<dbReference type="PANTHER" id="PTHR45690">
    <property type="entry name" value="NACHT, LRR AND PYD DOMAINS-CONTAINING PROTEIN 12"/>
    <property type="match status" value="1"/>
</dbReference>
<dbReference type="InterPro" id="IPR032675">
    <property type="entry name" value="LRR_dom_sf"/>
</dbReference>
<dbReference type="SUPFAM" id="SSF52047">
    <property type="entry name" value="RNI-like"/>
    <property type="match status" value="2"/>
</dbReference>
<evidence type="ECO:0000313" key="5">
    <source>
        <dbReference type="Proteomes" id="UP001108240"/>
    </source>
</evidence>